<feature type="transmembrane region" description="Helical" evidence="2">
    <location>
        <begin position="25"/>
        <end position="43"/>
    </location>
</feature>
<sequence>MDGLDVRQWLATFVPAPMNVSSREIFLGCLGALLGVFCAAWLSHRILAGFNPWFIAPMGASAVLLFAVPASPLAQPWSIVGGNLVSALIGVTCAAHIDDVAIAASLAAALAIAAMFALRCLHPPSGAVALTAVLGGPAIKALGYRFVLWPVAVDTLLLLLAALVFNVSARRRYPHHAAPPANAHHTRDEPPAARVGLTAQDLDAALRARGELLDVSQDDLEALFLEAERRAWTRRFGSLRCEDVMSRDVVCVLPSTPARQAWQLLIDHAVKALPVVDAQRRLLGIVTLHDFFLGRDLAPGAAGDAAWLVADIMTHEVLTASPRQELVDLMSAFSEGGRHHLPVIDGERRPVGMVTQSDMVAALFRAGLERH</sequence>
<evidence type="ECO:0000313" key="5">
    <source>
        <dbReference type="Proteomes" id="UP001139353"/>
    </source>
</evidence>
<evidence type="ECO:0000256" key="2">
    <source>
        <dbReference type="SAM" id="Phobius"/>
    </source>
</evidence>
<dbReference type="Pfam" id="PF04982">
    <property type="entry name" value="TM_HPP"/>
    <property type="match status" value="1"/>
</dbReference>
<reference evidence="4" key="1">
    <citation type="submission" date="2021-11" db="EMBL/GenBank/DDBJ databases">
        <title>BS-T2-15 a new species belonging to the Comamonadaceae family isolated from the soil of a French oak forest.</title>
        <authorList>
            <person name="Mieszkin S."/>
            <person name="Alain K."/>
        </authorList>
    </citation>
    <scope>NUCLEOTIDE SEQUENCE</scope>
    <source>
        <strain evidence="4">BS-T2-15</strain>
    </source>
</reference>
<keyword evidence="2" id="KW-0472">Membrane</keyword>
<keyword evidence="2" id="KW-1133">Transmembrane helix</keyword>
<dbReference type="Pfam" id="PF00571">
    <property type="entry name" value="CBS"/>
    <property type="match status" value="2"/>
</dbReference>
<evidence type="ECO:0000259" key="3">
    <source>
        <dbReference type="PROSITE" id="PS51371"/>
    </source>
</evidence>
<dbReference type="SMART" id="SM00116">
    <property type="entry name" value="CBS"/>
    <property type="match status" value="2"/>
</dbReference>
<feature type="transmembrane region" description="Helical" evidence="2">
    <location>
        <begin position="146"/>
        <end position="165"/>
    </location>
</feature>
<proteinExistence type="predicted"/>
<evidence type="ECO:0000313" key="4">
    <source>
        <dbReference type="EMBL" id="MCK9685018.1"/>
    </source>
</evidence>
<feature type="transmembrane region" description="Helical" evidence="2">
    <location>
        <begin position="100"/>
        <end position="118"/>
    </location>
</feature>
<comment type="caution">
    <text evidence="4">The sequence shown here is derived from an EMBL/GenBank/DDBJ whole genome shotgun (WGS) entry which is preliminary data.</text>
</comment>
<dbReference type="RefSeq" id="WP_275681036.1">
    <property type="nucleotide sequence ID" value="NZ_JAJLJH010000001.1"/>
</dbReference>
<dbReference type="InterPro" id="IPR007065">
    <property type="entry name" value="HPP"/>
</dbReference>
<organism evidence="4 5">
    <name type="scientific">Scleromatobacter humisilvae</name>
    <dbReference type="NCBI Taxonomy" id="2897159"/>
    <lineage>
        <taxon>Bacteria</taxon>
        <taxon>Pseudomonadati</taxon>
        <taxon>Pseudomonadota</taxon>
        <taxon>Betaproteobacteria</taxon>
        <taxon>Burkholderiales</taxon>
        <taxon>Sphaerotilaceae</taxon>
        <taxon>Scleromatobacter</taxon>
    </lineage>
</organism>
<dbReference type="Gene3D" id="3.10.580.10">
    <property type="entry name" value="CBS-domain"/>
    <property type="match status" value="1"/>
</dbReference>
<dbReference type="CDD" id="cd04600">
    <property type="entry name" value="CBS_pair_HPP_assoc"/>
    <property type="match status" value="1"/>
</dbReference>
<dbReference type="InterPro" id="IPR000644">
    <property type="entry name" value="CBS_dom"/>
</dbReference>
<keyword evidence="1" id="KW-0129">CBS domain</keyword>
<feature type="transmembrane region" description="Helical" evidence="2">
    <location>
        <begin position="74"/>
        <end position="93"/>
    </location>
</feature>
<accession>A0A9X1YHT3</accession>
<keyword evidence="5" id="KW-1185">Reference proteome</keyword>
<dbReference type="Proteomes" id="UP001139353">
    <property type="component" value="Unassembled WGS sequence"/>
</dbReference>
<dbReference type="EMBL" id="JAJLJH010000001">
    <property type="protein sequence ID" value="MCK9685018.1"/>
    <property type="molecule type" value="Genomic_DNA"/>
</dbReference>
<dbReference type="InterPro" id="IPR046342">
    <property type="entry name" value="CBS_dom_sf"/>
</dbReference>
<dbReference type="AlphaFoldDB" id="A0A9X1YHT3"/>
<evidence type="ECO:0000256" key="1">
    <source>
        <dbReference type="PROSITE-ProRule" id="PRU00703"/>
    </source>
</evidence>
<feature type="domain" description="CBS" evidence="3">
    <location>
        <begin position="313"/>
        <end position="370"/>
    </location>
</feature>
<gene>
    <name evidence="4" type="ORF">LPC04_04770</name>
</gene>
<dbReference type="InterPro" id="IPR036259">
    <property type="entry name" value="MFS_trans_sf"/>
</dbReference>
<name>A0A9X1YHT3_9BURK</name>
<feature type="domain" description="CBS" evidence="3">
    <location>
        <begin position="245"/>
        <end position="302"/>
    </location>
</feature>
<protein>
    <submittedName>
        <fullName evidence="4">HPP family protein</fullName>
    </submittedName>
</protein>
<dbReference type="PANTHER" id="PTHR33741:SF5">
    <property type="entry name" value="TRANSMEMBRANE PROTEIN DDB_G0269096-RELATED"/>
    <property type="match status" value="1"/>
</dbReference>
<keyword evidence="2" id="KW-0812">Transmembrane</keyword>
<dbReference type="PROSITE" id="PS51371">
    <property type="entry name" value="CBS"/>
    <property type="match status" value="2"/>
</dbReference>
<dbReference type="InterPro" id="IPR058581">
    <property type="entry name" value="TM_HPP"/>
</dbReference>
<dbReference type="SUPFAM" id="SSF103473">
    <property type="entry name" value="MFS general substrate transporter"/>
    <property type="match status" value="1"/>
</dbReference>
<dbReference type="SUPFAM" id="SSF54631">
    <property type="entry name" value="CBS-domain pair"/>
    <property type="match status" value="1"/>
</dbReference>
<dbReference type="PANTHER" id="PTHR33741">
    <property type="entry name" value="TRANSMEMBRANE PROTEIN DDB_G0269096-RELATED"/>
    <property type="match status" value="1"/>
</dbReference>
<feature type="transmembrane region" description="Helical" evidence="2">
    <location>
        <begin position="50"/>
        <end position="68"/>
    </location>
</feature>